<evidence type="ECO:0000313" key="2">
    <source>
        <dbReference type="Proteomes" id="UP000265750"/>
    </source>
</evidence>
<dbReference type="AlphaFoldDB" id="A0A3A1WHJ4"/>
<keyword evidence="2" id="KW-1185">Reference proteome</keyword>
<evidence type="ECO:0000313" key="1">
    <source>
        <dbReference type="EMBL" id="RIX99269.1"/>
    </source>
</evidence>
<gene>
    <name evidence="1" type="ORF">D3218_15185</name>
</gene>
<dbReference type="EMBL" id="QYRN01000008">
    <property type="protein sequence ID" value="RIX99269.1"/>
    <property type="molecule type" value="Genomic_DNA"/>
</dbReference>
<dbReference type="OrthoDB" id="8456188at2"/>
<accession>A0A3A1WHJ4</accession>
<comment type="caution">
    <text evidence="1">The sequence shown here is derived from an EMBL/GenBank/DDBJ whole genome shotgun (WGS) entry which is preliminary data.</text>
</comment>
<name>A0A3A1WHJ4_9HYPH</name>
<reference evidence="2" key="1">
    <citation type="submission" date="2018-09" db="EMBL/GenBank/DDBJ databases">
        <authorList>
            <person name="Tuo L."/>
        </authorList>
    </citation>
    <scope>NUCLEOTIDE SEQUENCE [LARGE SCALE GENOMIC DNA]</scope>
    <source>
        <strain evidence="2">M2BS4Y-1</strain>
    </source>
</reference>
<organism evidence="1 2">
    <name type="scientific">Aureimonas flava</name>
    <dbReference type="NCBI Taxonomy" id="2320271"/>
    <lineage>
        <taxon>Bacteria</taxon>
        <taxon>Pseudomonadati</taxon>
        <taxon>Pseudomonadota</taxon>
        <taxon>Alphaproteobacteria</taxon>
        <taxon>Hyphomicrobiales</taxon>
        <taxon>Aurantimonadaceae</taxon>
        <taxon>Aureimonas</taxon>
    </lineage>
</organism>
<proteinExistence type="predicted"/>
<dbReference type="Proteomes" id="UP000265750">
    <property type="component" value="Unassembled WGS sequence"/>
</dbReference>
<sequence length="131" mass="13984">MRGEVIALDGGALENPAFVSHKRGRNWGAILTGPNAARMERRFLPARGATVDLSDVQPGQVIELGGDYVTSGGNRHYDRRYYLVLATDGVDQMTVERHSTAAQALRAARELAKAVPVIQSAATTADAAPVL</sequence>
<protein>
    <submittedName>
        <fullName evidence="1">Uncharacterized protein</fullName>
    </submittedName>
</protein>